<dbReference type="Pfam" id="PF14440">
    <property type="entry name" value="XOO_2897-deam"/>
    <property type="match status" value="1"/>
</dbReference>
<proteinExistence type="predicted"/>
<sequence>MSEISEVFSGAAKKIGKGLAKDFTDAYHGILKDTEEKAGQIADGAVSDETRTAEDIAKRGGKRKAVQDPETPGGGAPTPKRSKQNPKYRLPRNADRDPLQTSTKVDPRTDDLAQKVNERRLLDGDDSGNNYAAIEYEDENGAKQVVIGHSDGAHSERIAGVPLLKEQGGGRDIKVTRIYSERDYCNQPNPNCNAWTRHYFPEAQRSHAFEYDHYSEGSKAAGNRAHEDHIRWLFGKPPIKRRS</sequence>
<dbReference type="Proteomes" id="UP001592582">
    <property type="component" value="Unassembled WGS sequence"/>
</dbReference>
<evidence type="ECO:0000313" key="1">
    <source>
        <dbReference type="EMBL" id="MFC1412443.1"/>
    </source>
</evidence>
<gene>
    <name evidence="1" type="ORF">ACEZDG_24545</name>
</gene>
<name>A0ABV6VFG0_9ACTN</name>
<protein>
    <submittedName>
        <fullName evidence="1">Nucleic acid/nucleotide deaminase domain-containing protein</fullName>
    </submittedName>
</protein>
<reference evidence="1 2" key="1">
    <citation type="submission" date="2024-09" db="EMBL/GenBank/DDBJ databases">
        <authorList>
            <person name="Lee S.D."/>
        </authorList>
    </citation>
    <scope>NUCLEOTIDE SEQUENCE [LARGE SCALE GENOMIC DNA]</scope>
    <source>
        <strain evidence="1 2">N1-1</strain>
    </source>
</reference>
<dbReference type="InterPro" id="IPR032722">
    <property type="entry name" value="Deaminase_XOO_2897"/>
</dbReference>
<keyword evidence="2" id="KW-1185">Reference proteome</keyword>
<organism evidence="1 2">
    <name type="scientific">Streptacidiphilus alkalitolerans</name>
    <dbReference type="NCBI Taxonomy" id="3342712"/>
    <lineage>
        <taxon>Bacteria</taxon>
        <taxon>Bacillati</taxon>
        <taxon>Actinomycetota</taxon>
        <taxon>Actinomycetes</taxon>
        <taxon>Kitasatosporales</taxon>
        <taxon>Streptomycetaceae</taxon>
        <taxon>Streptacidiphilus</taxon>
    </lineage>
</organism>
<comment type="caution">
    <text evidence="1">The sequence shown here is derived from an EMBL/GenBank/DDBJ whole genome shotgun (WGS) entry which is preliminary data.</text>
</comment>
<dbReference type="EMBL" id="JBHEZX010000011">
    <property type="protein sequence ID" value="MFC1412443.1"/>
    <property type="molecule type" value="Genomic_DNA"/>
</dbReference>
<accession>A0ABV6VFG0</accession>
<evidence type="ECO:0000313" key="2">
    <source>
        <dbReference type="Proteomes" id="UP001592582"/>
    </source>
</evidence>